<evidence type="ECO:0000313" key="3">
    <source>
        <dbReference type="Proteomes" id="UP000183567"/>
    </source>
</evidence>
<evidence type="ECO:0000256" key="1">
    <source>
        <dbReference type="SAM" id="Phobius"/>
    </source>
</evidence>
<comment type="caution">
    <text evidence="2">The sequence shown here is derived from an EMBL/GenBank/DDBJ whole genome shotgun (WGS) entry which is preliminary data.</text>
</comment>
<reference evidence="2 3" key="1">
    <citation type="submission" date="2016-03" db="EMBL/GenBank/DDBJ databases">
        <title>Comparative genomics of the ectomycorrhizal sister species Rhizopogon vinicolor and Rhizopogon vesiculosus (Basidiomycota: Boletales) reveals a divergence of the mating type B locus.</title>
        <authorList>
            <person name="Mujic A.B."/>
            <person name="Kuo A."/>
            <person name="Tritt A."/>
            <person name="Lipzen A."/>
            <person name="Chen C."/>
            <person name="Johnson J."/>
            <person name="Sharma A."/>
            <person name="Barry K."/>
            <person name="Grigoriev I.V."/>
            <person name="Spatafora J.W."/>
        </authorList>
    </citation>
    <scope>NUCLEOTIDE SEQUENCE [LARGE SCALE GENOMIC DNA]</scope>
    <source>
        <strain evidence="2 3">AM-OR11-056</strain>
    </source>
</reference>
<keyword evidence="1" id="KW-0812">Transmembrane</keyword>
<dbReference type="AlphaFoldDB" id="A0A1J8Q4P9"/>
<accession>A0A1J8Q4P9</accession>
<keyword evidence="3" id="KW-1185">Reference proteome</keyword>
<protein>
    <submittedName>
        <fullName evidence="2">Uncharacterized protein</fullName>
    </submittedName>
</protein>
<proteinExistence type="predicted"/>
<dbReference type="OrthoDB" id="2689004at2759"/>
<keyword evidence="1" id="KW-1133">Transmembrane helix</keyword>
<organism evidence="2 3">
    <name type="scientific">Rhizopogon vesiculosus</name>
    <dbReference type="NCBI Taxonomy" id="180088"/>
    <lineage>
        <taxon>Eukaryota</taxon>
        <taxon>Fungi</taxon>
        <taxon>Dikarya</taxon>
        <taxon>Basidiomycota</taxon>
        <taxon>Agaricomycotina</taxon>
        <taxon>Agaricomycetes</taxon>
        <taxon>Agaricomycetidae</taxon>
        <taxon>Boletales</taxon>
        <taxon>Suillineae</taxon>
        <taxon>Rhizopogonaceae</taxon>
        <taxon>Rhizopogon</taxon>
    </lineage>
</organism>
<sequence>MSMIFLSDIASVIAIGVIYGYFSRIYITLFLPLATLMTPDLSELELETLL</sequence>
<gene>
    <name evidence="2" type="ORF">AZE42_12369</name>
</gene>
<name>A0A1J8Q4P9_9AGAM</name>
<evidence type="ECO:0000313" key="2">
    <source>
        <dbReference type="EMBL" id="OJA14931.1"/>
    </source>
</evidence>
<keyword evidence="1" id="KW-0472">Membrane</keyword>
<dbReference type="Proteomes" id="UP000183567">
    <property type="component" value="Unassembled WGS sequence"/>
</dbReference>
<feature type="transmembrane region" description="Helical" evidence="1">
    <location>
        <begin position="12"/>
        <end position="34"/>
    </location>
</feature>
<dbReference type="EMBL" id="LVVM01003418">
    <property type="protein sequence ID" value="OJA14931.1"/>
    <property type="molecule type" value="Genomic_DNA"/>
</dbReference>